<dbReference type="Gene3D" id="2.20.110.10">
    <property type="entry name" value="Histone H3 K4-specific methyltransferase SET7/9 N-terminal domain"/>
    <property type="match status" value="2"/>
</dbReference>
<dbReference type="Pfam" id="PF02493">
    <property type="entry name" value="MORN"/>
    <property type="match status" value="5"/>
</dbReference>
<evidence type="ECO:0000313" key="2">
    <source>
        <dbReference type="Proteomes" id="UP000694846"/>
    </source>
</evidence>
<dbReference type="RefSeq" id="XP_025417100.1">
    <property type="nucleotide sequence ID" value="XM_025561315.1"/>
</dbReference>
<protein>
    <submittedName>
        <fullName evidence="3">Radial spoke head 1 homolog</fullName>
    </submittedName>
</protein>
<reference evidence="3" key="1">
    <citation type="submission" date="2025-08" db="UniProtKB">
        <authorList>
            <consortium name="RefSeq"/>
        </authorList>
    </citation>
    <scope>IDENTIFICATION</scope>
    <source>
        <tissue evidence="3">Whole body</tissue>
    </source>
</reference>
<evidence type="ECO:0000313" key="3">
    <source>
        <dbReference type="RefSeq" id="XP_025417100.1"/>
    </source>
</evidence>
<dbReference type="SMART" id="SM00698">
    <property type="entry name" value="MORN"/>
    <property type="match status" value="5"/>
</dbReference>
<gene>
    <name evidence="3" type="primary">LOC112688218</name>
</gene>
<dbReference type="PANTHER" id="PTHR43215:SF14">
    <property type="entry name" value="RADIAL SPOKE HEAD 1 HOMOLOG"/>
    <property type="match status" value="1"/>
</dbReference>
<dbReference type="InterPro" id="IPR003409">
    <property type="entry name" value="MORN"/>
</dbReference>
<evidence type="ECO:0000256" key="1">
    <source>
        <dbReference type="ARBA" id="ARBA00022737"/>
    </source>
</evidence>
<proteinExistence type="predicted"/>
<dbReference type="SUPFAM" id="SSF82185">
    <property type="entry name" value="Histone H3 K4-specific methyltransferase SET7/9 N-terminal domain"/>
    <property type="match status" value="2"/>
</dbReference>
<accession>A0A8B8G357</accession>
<sequence>MANDIDVRAENDEYEGLGEYEFMPNEEFGDESDVGNNALDVLGTYDGQRNSDNERHGFGKAILPNGDAYVGTYRNGERHGHGTYTFKNGASYRGCYKRGLRNGKGVMRYPDKSRYEGNWTDNKKDGEGVYRFENNDKYSGYWKSDMKHGAGTYTFCKTGTILKGTWLEDRKVNNFQIFFPTSEGCGFSFHGTWDSNELITGEGYFVFENLNCMLKGISVENPTYENTTLKQNAPNNRFESVWFSNKILPIIRSMLPLPSKNRPIFDKKSSCEINLPPLQMSTSDIVISTSNVEMYEHGTNLWNEISEEFENESGAYISKPEQRKGSISLISQEQEEEFKSINSQEQNS</sequence>
<dbReference type="Proteomes" id="UP000694846">
    <property type="component" value="Unplaced"/>
</dbReference>
<dbReference type="AlphaFoldDB" id="A0A8B8G357"/>
<dbReference type="PANTHER" id="PTHR43215">
    <property type="entry name" value="RADIAL SPOKE HEAD 1 HOMOLOG"/>
    <property type="match status" value="1"/>
</dbReference>
<organism evidence="2 3">
    <name type="scientific">Sipha flava</name>
    <name type="common">yellow sugarcane aphid</name>
    <dbReference type="NCBI Taxonomy" id="143950"/>
    <lineage>
        <taxon>Eukaryota</taxon>
        <taxon>Metazoa</taxon>
        <taxon>Ecdysozoa</taxon>
        <taxon>Arthropoda</taxon>
        <taxon>Hexapoda</taxon>
        <taxon>Insecta</taxon>
        <taxon>Pterygota</taxon>
        <taxon>Neoptera</taxon>
        <taxon>Paraneoptera</taxon>
        <taxon>Hemiptera</taxon>
        <taxon>Sternorrhyncha</taxon>
        <taxon>Aphidomorpha</taxon>
        <taxon>Aphidoidea</taxon>
        <taxon>Aphididae</taxon>
        <taxon>Sipha</taxon>
    </lineage>
</organism>
<name>A0A8B8G357_9HEMI</name>
<keyword evidence="2" id="KW-1185">Reference proteome</keyword>
<dbReference type="OrthoDB" id="423343at2759"/>
<dbReference type="GeneID" id="112688218"/>
<keyword evidence="1" id="KW-0677">Repeat</keyword>